<dbReference type="Proteomes" id="UP001359559">
    <property type="component" value="Unassembled WGS sequence"/>
</dbReference>
<evidence type="ECO:0000256" key="10">
    <source>
        <dbReference type="ARBA" id="ARBA00022801"/>
    </source>
</evidence>
<gene>
    <name evidence="17" type="ORF">RJT34_13229</name>
</gene>
<dbReference type="Gene3D" id="3.60.15.10">
    <property type="entry name" value="Ribonuclease Z/Hydroxyacylglutathione hydrolase-like"/>
    <property type="match status" value="1"/>
</dbReference>
<keyword evidence="11" id="KW-0106">Calcium</keyword>
<keyword evidence="14" id="KW-0539">Nucleus</keyword>
<dbReference type="InterPro" id="IPR022712">
    <property type="entry name" value="Beta_Casp"/>
</dbReference>
<evidence type="ECO:0000256" key="3">
    <source>
        <dbReference type="ARBA" id="ARBA00004123"/>
    </source>
</evidence>
<dbReference type="InterPro" id="IPR001279">
    <property type="entry name" value="Metallo-B-lactamas"/>
</dbReference>
<dbReference type="PROSITE" id="PS50035">
    <property type="entry name" value="PLD"/>
    <property type="match status" value="2"/>
</dbReference>
<dbReference type="Pfam" id="PF11718">
    <property type="entry name" value="CPSF73-100_C"/>
    <property type="match status" value="1"/>
</dbReference>
<evidence type="ECO:0000259" key="16">
    <source>
        <dbReference type="PROSITE" id="PS50035"/>
    </source>
</evidence>
<dbReference type="SMART" id="SM00239">
    <property type="entry name" value="C2"/>
    <property type="match status" value="1"/>
</dbReference>
<dbReference type="Gene3D" id="3.40.50.10890">
    <property type="match status" value="1"/>
</dbReference>
<dbReference type="GO" id="GO:0006397">
    <property type="term" value="P:mRNA processing"/>
    <property type="evidence" value="ECO:0007669"/>
    <property type="project" value="UniProtKB-KW"/>
</dbReference>
<evidence type="ECO:0000256" key="11">
    <source>
        <dbReference type="ARBA" id="ARBA00022837"/>
    </source>
</evidence>
<evidence type="ECO:0000256" key="1">
    <source>
        <dbReference type="ARBA" id="ARBA00000798"/>
    </source>
</evidence>
<dbReference type="Pfam" id="PF07521">
    <property type="entry name" value="RMMBL"/>
    <property type="match status" value="1"/>
</dbReference>
<reference evidence="17 18" key="1">
    <citation type="submission" date="2024-01" db="EMBL/GenBank/DDBJ databases">
        <title>The genomes of 5 underutilized Papilionoideae crops provide insights into root nodulation and disease resistance.</title>
        <authorList>
            <person name="Yuan L."/>
        </authorList>
    </citation>
    <scope>NUCLEOTIDE SEQUENCE [LARGE SCALE GENOMIC DNA]</scope>
    <source>
        <strain evidence="17">LY-2023</strain>
        <tissue evidence="17">Leaf</tissue>
    </source>
</reference>
<dbReference type="GO" id="GO:0009395">
    <property type="term" value="P:phospholipid catabolic process"/>
    <property type="evidence" value="ECO:0007669"/>
    <property type="project" value="TreeGrafter"/>
</dbReference>
<evidence type="ECO:0000259" key="15">
    <source>
        <dbReference type="PROSITE" id="PS50004"/>
    </source>
</evidence>
<dbReference type="GO" id="GO:0004518">
    <property type="term" value="F:nuclease activity"/>
    <property type="evidence" value="ECO:0007669"/>
    <property type="project" value="UniProtKB-KW"/>
</dbReference>
<dbReference type="CDD" id="cd04015">
    <property type="entry name" value="C2_plant_PLD"/>
    <property type="match status" value="1"/>
</dbReference>
<dbReference type="InterPro" id="IPR024632">
    <property type="entry name" value="PLipase_D_C"/>
</dbReference>
<dbReference type="SUPFAM" id="SSF56024">
    <property type="entry name" value="Phospholipase D/nuclease"/>
    <property type="match status" value="2"/>
</dbReference>
<feature type="domain" description="PLD phosphodiesterase" evidence="16">
    <location>
        <begin position="660"/>
        <end position="687"/>
    </location>
</feature>
<dbReference type="EC" id="3.1.4.4" evidence="5"/>
<evidence type="ECO:0000256" key="14">
    <source>
        <dbReference type="ARBA" id="ARBA00023242"/>
    </source>
</evidence>
<keyword evidence="10" id="KW-0378">Hydrolase</keyword>
<evidence type="ECO:0000256" key="12">
    <source>
        <dbReference type="ARBA" id="ARBA00022963"/>
    </source>
</evidence>
<dbReference type="InterPro" id="IPR001736">
    <property type="entry name" value="PLipase_D/transphosphatidylase"/>
</dbReference>
<dbReference type="SMART" id="SM00849">
    <property type="entry name" value="Lactamase_B"/>
    <property type="match status" value="1"/>
</dbReference>
<keyword evidence="18" id="KW-1185">Reference proteome</keyword>
<evidence type="ECO:0000313" key="18">
    <source>
        <dbReference type="Proteomes" id="UP001359559"/>
    </source>
</evidence>
<evidence type="ECO:0000256" key="13">
    <source>
        <dbReference type="ARBA" id="ARBA00023098"/>
    </source>
</evidence>
<keyword evidence="13" id="KW-0443">Lipid metabolism</keyword>
<keyword evidence="7" id="KW-0540">Nuclease</keyword>
<dbReference type="InterPro" id="IPR015679">
    <property type="entry name" value="PLipase_D_fam"/>
</dbReference>
<dbReference type="Pfam" id="PF00168">
    <property type="entry name" value="C2"/>
    <property type="match status" value="1"/>
</dbReference>
<sequence>MNWEHEAVFLHGDLDVWILEGKSLPNLDVSAEAVRKCFTMGSTCSPPFMKGFKTRSGKHKVITSDPYVSLCLAGATVAQTRVIPNCENPLWDEHFLVPVAHPARKLVFHVKDNDILGAELIGIVEISVHKILSGNTINDWFPIIGNYSSCLKPYPALHIALHFRPIGFADRLGLAVPNTYFPVRKGGSVTLYQDAHVPDGTMHRIPLEGGKMFEQGRCWEDMCHAISEAHHLIYVVGWSIHHPVRLIREPTRPLPSGGDLSLGELLKYKSQEGVRVIMLIWDDKTSHDTFLLKTDGVMQTHDEETKKYFKHSSVHCVVGTLFTHHQKCVLVDTQASGNNRKITAFIGGLDLCDGRYDTPEHRLFDDLDTVFKNDVHNPTFPAHLHGPRQPWHDLHCKVEGPAAYDILINFEQRWRRAKNRDFRLKKVKYWSDDALLSLDRISWIHSPSSGPNGDKAVYVTSENDPESWHVQVFRSIDSGSVKGFPRGVEEAKAQNLFCGKNLKVDKSIHSAYVKAIRSAQHFIYIENQYFLGSSYHWPSHKNAGANHLVPMELALKIAGKISANERFSVYIVIPMWPEGVPTSAAVQEILFWQGQTMSMMYKVVADAIKMAGVSDQYHPQDYLNFYCLGKREPHSSESLSTSIQLAENRVLASVKKSRRFMIYVHAKGMIVDDEYVILGSANINQRSLGGSRDTEIAIGAYQPKSTWKEKNYHPHGQVYGYRMSLWAEHLDGIDESFEEPHSLECVRHVNKIARENWSAYVSDEGNEMRGHLMQYPVQVSQDGIVSALPDYETFPDVGGKILGSPQSLPAALTTASDFGSEGRGFDSHCGRIAYIFYPIYGNGVVSVSFIVYRGSRVLEVLRINRGIGMEKRRESDRSNREEEQLIVTPLGAGNEVGRSCVYMSYKSKTILFDCGIHPAYSGMAALPYFDEIDPSTVDVLLITHFHLDHAASLPYFLEKTTFRGRVFMTYATKAIYKLLLSDFVKVSKVSVEDMLYDEHDINRSMDKIEVIDFHQTVEVNGIRFWCYTAGHVLGAAMFMVDIAGVRVLYTGDYSREEDRHLRAAETPQFSPDVCIIESTYGVQHHQPRHTREKRFTDVIHSTISQGGRVLIPAFALGRAQELLLILDEYWANHPELQNIPIYYASPLAKKCLTVYETYTLSMNDRIQNAKSNPFSFKYISALSSIEVFKDIGPSVVMASPSGLQSGLSRQLFDMWCSDKKNSCIIPGYVVEGTLAKTIINEPKEVTLMNGLAAPLNMQVHYISFSAHADSAQTSAFLEELNPPNIILVHGEANEMGRLKQKLMTQFADRNTKILTPKNCQSVEMYFNSQKMAKTIGKLAEKTPQVGETVSGLLVKKGFTYQIMAPDDLHVFSQLSTANVTQRITIPCSGAFVVIMHRLKQIYESVEQSVDEESGVPTLQVHERVTVKCESEKHISLHWPSDPISDMVSDSIVALVLNINRDVPKIMAETDAAKIDEENEKKAEKVMHALLVSLFGDVKVGENGKLIINIDGNVAELNKESGDVESENEGLKERVRAAFRRIQSSVKPIPLSAP</sequence>
<dbReference type="InterPro" id="IPR021718">
    <property type="entry name" value="CPSF73-100_C"/>
</dbReference>
<comment type="catalytic activity">
    <reaction evidence="1">
        <text>a 1,2-diacyl-sn-glycero-3-phosphocholine + H2O = a 1,2-diacyl-sn-glycero-3-phosphate + choline + H(+)</text>
        <dbReference type="Rhea" id="RHEA:14445"/>
        <dbReference type="ChEBI" id="CHEBI:15354"/>
        <dbReference type="ChEBI" id="CHEBI:15377"/>
        <dbReference type="ChEBI" id="CHEBI:15378"/>
        <dbReference type="ChEBI" id="CHEBI:57643"/>
        <dbReference type="ChEBI" id="CHEBI:58608"/>
        <dbReference type="EC" id="3.1.4.4"/>
    </reaction>
</comment>
<dbReference type="SUPFAM" id="SSF56281">
    <property type="entry name" value="Metallo-hydrolase/oxidoreductase"/>
    <property type="match status" value="1"/>
</dbReference>
<feature type="domain" description="C2" evidence="15">
    <location>
        <begin position="1"/>
        <end position="141"/>
    </location>
</feature>
<dbReference type="InterPro" id="IPR035892">
    <property type="entry name" value="C2_domain_sf"/>
</dbReference>
<keyword evidence="12" id="KW-0442">Lipid degradation</keyword>
<evidence type="ECO:0000256" key="4">
    <source>
        <dbReference type="ARBA" id="ARBA00010683"/>
    </source>
</evidence>
<feature type="domain" description="PLD phosphodiesterase" evidence="16">
    <location>
        <begin position="320"/>
        <end position="355"/>
    </location>
</feature>
<dbReference type="InterPro" id="IPR011108">
    <property type="entry name" value="RMMBL"/>
</dbReference>
<dbReference type="Pfam" id="PF10996">
    <property type="entry name" value="Beta-Casp"/>
    <property type="match status" value="1"/>
</dbReference>
<evidence type="ECO:0000256" key="7">
    <source>
        <dbReference type="ARBA" id="ARBA00022722"/>
    </source>
</evidence>
<dbReference type="SMART" id="SM00155">
    <property type="entry name" value="PLDc"/>
    <property type="match status" value="2"/>
</dbReference>
<dbReference type="SMART" id="SM01027">
    <property type="entry name" value="Beta-Casp"/>
    <property type="match status" value="1"/>
</dbReference>
<dbReference type="Pfam" id="PF12357">
    <property type="entry name" value="PLD_C"/>
    <property type="match status" value="1"/>
</dbReference>
<dbReference type="EMBL" id="JAYKXN010000003">
    <property type="protein sequence ID" value="KAK7302342.1"/>
    <property type="molecule type" value="Genomic_DNA"/>
</dbReference>
<dbReference type="FunFam" id="3.60.15.10:FF:000001">
    <property type="entry name" value="Cleavage and polyadenylation specificity factor"/>
    <property type="match status" value="1"/>
</dbReference>
<dbReference type="FunFam" id="3.40.50.10890:FF:000001">
    <property type="entry name" value="Cleavage and polyadenylation specificity factor subunit 3"/>
    <property type="match status" value="1"/>
</dbReference>
<dbReference type="GO" id="GO:0005634">
    <property type="term" value="C:nucleus"/>
    <property type="evidence" value="ECO:0007669"/>
    <property type="project" value="UniProtKB-SubCell"/>
</dbReference>
<keyword evidence="9" id="KW-0677">Repeat</keyword>
<dbReference type="Gene3D" id="3.30.870.10">
    <property type="entry name" value="Endonuclease Chain A"/>
    <property type="match status" value="2"/>
</dbReference>
<dbReference type="PANTHER" id="PTHR18896">
    <property type="entry name" value="PHOSPHOLIPASE D"/>
    <property type="match status" value="1"/>
</dbReference>
<protein>
    <recommendedName>
        <fullName evidence="5">phospholipase D</fullName>
        <ecNumber evidence="5">3.1.4.4</ecNumber>
    </recommendedName>
</protein>
<dbReference type="SUPFAM" id="SSF49562">
    <property type="entry name" value="C2 domain (Calcium/lipid-binding domain, CaLB)"/>
    <property type="match status" value="1"/>
</dbReference>
<dbReference type="FunFam" id="3.30.870.10:FF:000025">
    <property type="entry name" value="Phospholipase D delta"/>
    <property type="match status" value="1"/>
</dbReference>
<keyword evidence="6" id="KW-0507">mRNA processing</keyword>
<dbReference type="SMART" id="SM01098">
    <property type="entry name" value="CPSF73-100_C"/>
    <property type="match status" value="1"/>
</dbReference>
<dbReference type="Gene3D" id="2.60.40.150">
    <property type="entry name" value="C2 domain"/>
    <property type="match status" value="1"/>
</dbReference>
<evidence type="ECO:0000256" key="9">
    <source>
        <dbReference type="ARBA" id="ARBA00022737"/>
    </source>
</evidence>
<evidence type="ECO:0000313" key="17">
    <source>
        <dbReference type="EMBL" id="KAK7302342.1"/>
    </source>
</evidence>
<accession>A0AAN9PM39</accession>
<keyword evidence="8" id="KW-0479">Metal-binding</keyword>
<organism evidence="17 18">
    <name type="scientific">Clitoria ternatea</name>
    <name type="common">Butterfly pea</name>
    <dbReference type="NCBI Taxonomy" id="43366"/>
    <lineage>
        <taxon>Eukaryota</taxon>
        <taxon>Viridiplantae</taxon>
        <taxon>Streptophyta</taxon>
        <taxon>Embryophyta</taxon>
        <taxon>Tracheophyta</taxon>
        <taxon>Spermatophyta</taxon>
        <taxon>Magnoliopsida</taxon>
        <taxon>eudicotyledons</taxon>
        <taxon>Gunneridae</taxon>
        <taxon>Pentapetalae</taxon>
        <taxon>rosids</taxon>
        <taxon>fabids</taxon>
        <taxon>Fabales</taxon>
        <taxon>Fabaceae</taxon>
        <taxon>Papilionoideae</taxon>
        <taxon>50 kb inversion clade</taxon>
        <taxon>NPAAA clade</taxon>
        <taxon>indigoferoid/millettioid clade</taxon>
        <taxon>Phaseoleae</taxon>
        <taxon>Clitoria</taxon>
    </lineage>
</organism>
<dbReference type="InterPro" id="IPR036866">
    <property type="entry name" value="RibonucZ/Hydroxyglut_hydro"/>
</dbReference>
<comment type="subcellular location">
    <subcellularLocation>
        <location evidence="3">Nucleus</location>
    </subcellularLocation>
</comment>
<dbReference type="Pfam" id="PF00753">
    <property type="entry name" value="Lactamase_B"/>
    <property type="match status" value="1"/>
</dbReference>
<proteinExistence type="inferred from homology"/>
<dbReference type="PROSITE" id="PS50004">
    <property type="entry name" value="C2"/>
    <property type="match status" value="1"/>
</dbReference>
<dbReference type="CDD" id="cd16292">
    <property type="entry name" value="CPSF3-like_MBL-fold"/>
    <property type="match status" value="1"/>
</dbReference>
<evidence type="ECO:0000256" key="8">
    <source>
        <dbReference type="ARBA" id="ARBA00022723"/>
    </source>
</evidence>
<dbReference type="GO" id="GO:0004630">
    <property type="term" value="F:phospholipase D activity"/>
    <property type="evidence" value="ECO:0007669"/>
    <property type="project" value="UniProtKB-EC"/>
</dbReference>
<evidence type="ECO:0000256" key="5">
    <source>
        <dbReference type="ARBA" id="ARBA00012027"/>
    </source>
</evidence>
<evidence type="ECO:0000256" key="6">
    <source>
        <dbReference type="ARBA" id="ARBA00022664"/>
    </source>
</evidence>
<comment type="caution">
    <text evidence="17">The sequence shown here is derived from an EMBL/GenBank/DDBJ whole genome shotgun (WGS) entry which is preliminary data.</text>
</comment>
<dbReference type="Pfam" id="PF00614">
    <property type="entry name" value="PLDc"/>
    <property type="match status" value="1"/>
</dbReference>
<comment type="cofactor">
    <cofactor evidence="2">
        <name>Ca(2+)</name>
        <dbReference type="ChEBI" id="CHEBI:29108"/>
    </cofactor>
</comment>
<dbReference type="PANTHER" id="PTHR18896:SF153">
    <property type="entry name" value="PHOSPHOLIPASE D"/>
    <property type="match status" value="1"/>
</dbReference>
<name>A0AAN9PM39_CLITE</name>
<dbReference type="GO" id="GO:0046872">
    <property type="term" value="F:metal ion binding"/>
    <property type="evidence" value="ECO:0007669"/>
    <property type="project" value="UniProtKB-KW"/>
</dbReference>
<dbReference type="InterPro" id="IPR000008">
    <property type="entry name" value="C2_dom"/>
</dbReference>
<dbReference type="GO" id="GO:0005886">
    <property type="term" value="C:plasma membrane"/>
    <property type="evidence" value="ECO:0007669"/>
    <property type="project" value="TreeGrafter"/>
</dbReference>
<evidence type="ECO:0000256" key="2">
    <source>
        <dbReference type="ARBA" id="ARBA00001913"/>
    </source>
</evidence>
<comment type="similarity">
    <text evidence="4">Belongs to the phospholipase D family. C2-PLD subfamily.</text>
</comment>